<dbReference type="GO" id="GO:0034518">
    <property type="term" value="C:RNA cap binding complex"/>
    <property type="evidence" value="ECO:0007669"/>
    <property type="project" value="TreeGrafter"/>
</dbReference>
<organism evidence="1">
    <name type="scientific">Oppiella nova</name>
    <dbReference type="NCBI Taxonomy" id="334625"/>
    <lineage>
        <taxon>Eukaryota</taxon>
        <taxon>Metazoa</taxon>
        <taxon>Ecdysozoa</taxon>
        <taxon>Arthropoda</taxon>
        <taxon>Chelicerata</taxon>
        <taxon>Arachnida</taxon>
        <taxon>Acari</taxon>
        <taxon>Acariformes</taxon>
        <taxon>Sarcoptiformes</taxon>
        <taxon>Oribatida</taxon>
        <taxon>Brachypylina</taxon>
        <taxon>Oppioidea</taxon>
        <taxon>Oppiidae</taxon>
        <taxon>Oppiella</taxon>
    </lineage>
</organism>
<dbReference type="OrthoDB" id="6357832at2759"/>
<dbReference type="GO" id="GO:0003723">
    <property type="term" value="F:RNA binding"/>
    <property type="evidence" value="ECO:0007669"/>
    <property type="project" value="InterPro"/>
</dbReference>
<dbReference type="InterPro" id="IPR040160">
    <property type="entry name" value="Mxt"/>
</dbReference>
<evidence type="ECO:0000313" key="2">
    <source>
        <dbReference type="Proteomes" id="UP000728032"/>
    </source>
</evidence>
<proteinExistence type="predicted"/>
<dbReference type="Gene3D" id="1.25.40.180">
    <property type="match status" value="1"/>
</dbReference>
<dbReference type="GO" id="GO:0003743">
    <property type="term" value="F:translation initiation factor activity"/>
    <property type="evidence" value="ECO:0007669"/>
    <property type="project" value="TreeGrafter"/>
</dbReference>
<dbReference type="GO" id="GO:1901190">
    <property type="term" value="P:regulation of formation of translation initiation ternary complex"/>
    <property type="evidence" value="ECO:0007669"/>
    <property type="project" value="TreeGrafter"/>
</dbReference>
<dbReference type="Proteomes" id="UP000728032">
    <property type="component" value="Unassembled WGS sequence"/>
</dbReference>
<protein>
    <submittedName>
        <fullName evidence="1">Uncharacterized protein</fullName>
    </submittedName>
</protein>
<sequence>MTSAAIEVFVRPMQSLNTSNDHNISGDYSCDRLVLSEDQQREVVIKLLEELEAFVNEDNCNEMNCNDLISKICHWIKWKARRLEEDESFRQQLDVYFNLLRNVLRNFKLNAISRALILEVIELRAANWTNVEDIDRYYRNKLSQLKANDTSCAGNDLSRSKSLQSFGLMLPSFRRGFSVPPGAKERVVQIMGPTEENIERAKHLIEETIIRNTSPVPFESYNKPAVDLDINHNQKSEADTYCGDDLKEQQMENMRTNDKLEEQVIPADESEYLETDPKLDTIQRQQSYEGKLPIGRTSLRFMCDVKPKLDVNEKIAYEREFLMNCAESPLSQVMDEKEIFKIETKTPDILRKNATSDDLEVW</sequence>
<name>A0A7R9LCE0_9ACAR</name>
<keyword evidence="2" id="KW-1185">Reference proteome</keyword>
<accession>A0A7R9LCE0</accession>
<dbReference type="AlphaFoldDB" id="A0A7R9LCE0"/>
<dbReference type="InterPro" id="IPR036612">
    <property type="entry name" value="KH_dom_type_1_sf"/>
</dbReference>
<dbReference type="SUPFAM" id="SSF54791">
    <property type="entry name" value="Eukaryotic type KH-domain (KH-domain type I)"/>
    <property type="match status" value="1"/>
</dbReference>
<reference evidence="1" key="1">
    <citation type="submission" date="2020-11" db="EMBL/GenBank/DDBJ databases">
        <authorList>
            <person name="Tran Van P."/>
        </authorList>
    </citation>
    <scope>NUCLEOTIDE SEQUENCE</scope>
</reference>
<dbReference type="GO" id="GO:0045727">
    <property type="term" value="P:positive regulation of translation"/>
    <property type="evidence" value="ECO:0007669"/>
    <property type="project" value="InterPro"/>
</dbReference>
<dbReference type="GO" id="GO:0008190">
    <property type="term" value="F:eukaryotic initiation factor 4E binding"/>
    <property type="evidence" value="ECO:0007669"/>
    <property type="project" value="InterPro"/>
</dbReference>
<dbReference type="PANTHER" id="PTHR20849:SF2">
    <property type="entry name" value="EUKARYOTIC TRANSLATION INITIATION FACTOR 4E-BINDING PROTEIN MEXTLI"/>
    <property type="match status" value="1"/>
</dbReference>
<gene>
    <name evidence="1" type="ORF">ONB1V03_LOCUS1770</name>
</gene>
<dbReference type="PANTHER" id="PTHR20849">
    <property type="entry name" value="EUKARYOTIC TRANSLATION INITIATION FACTOR 4E-BINDING PROTEIN MEXTLI"/>
    <property type="match status" value="1"/>
</dbReference>
<dbReference type="EMBL" id="CAJPVJ010000352">
    <property type="protein sequence ID" value="CAG2162171.1"/>
    <property type="molecule type" value="Genomic_DNA"/>
</dbReference>
<evidence type="ECO:0000313" key="1">
    <source>
        <dbReference type="EMBL" id="CAD7639086.1"/>
    </source>
</evidence>
<dbReference type="EMBL" id="OC915177">
    <property type="protein sequence ID" value="CAD7639086.1"/>
    <property type="molecule type" value="Genomic_DNA"/>
</dbReference>
<dbReference type="GO" id="GO:0005737">
    <property type="term" value="C:cytoplasm"/>
    <property type="evidence" value="ECO:0007669"/>
    <property type="project" value="TreeGrafter"/>
</dbReference>